<dbReference type="Gene3D" id="3.90.660.20">
    <property type="entry name" value="Protoporphyrinogen oxidase, mitochondrial, domain 2"/>
    <property type="match status" value="2"/>
</dbReference>
<dbReference type="PRINTS" id="PR00411">
    <property type="entry name" value="PNDRDTASEI"/>
</dbReference>
<protein>
    <submittedName>
        <fullName evidence="2">FAD-dependent oxidoreductase</fullName>
    </submittedName>
</protein>
<dbReference type="PANTHER" id="PTHR42923:SF3">
    <property type="entry name" value="PROTOPORPHYRINOGEN OXIDASE"/>
    <property type="match status" value="1"/>
</dbReference>
<comment type="caution">
    <text evidence="2">The sequence shown here is derived from an EMBL/GenBank/DDBJ whole genome shotgun (WGS) entry which is preliminary data.</text>
</comment>
<dbReference type="GO" id="GO:0016491">
    <property type="term" value="F:oxidoreductase activity"/>
    <property type="evidence" value="ECO:0007669"/>
    <property type="project" value="InterPro"/>
</dbReference>
<dbReference type="EMBL" id="JANLCK010000002">
    <property type="protein sequence ID" value="MCS5725090.1"/>
    <property type="molecule type" value="Genomic_DNA"/>
</dbReference>
<dbReference type="Pfam" id="PF01593">
    <property type="entry name" value="Amino_oxidase"/>
    <property type="match status" value="1"/>
</dbReference>
<sequence length="576" mass="57581">MADDVDAATAGAGTDCDVVVVGGGVAGLVMARQLARLGLAVTVVEQREALGGFVASHEVGGVRLDAGAESFATRKGTVAGLAKELGLGDDILTPRPAGAWVAWDGGAAPLPAAGVLGIPGVPLADDVRRIIGWGGSLRAYLDRLMPLLRVRPEHDLGDIVRRRMGAKVLDRLVTPVVAGVHSADPSMVDVRTVAPGLTQAMTTQGSLSGAVMALREQAPAGSQVQGIVGGVFRIVEALEADARFYGVRILTSARVAGVTRLGSPQEEAAAAGAAPASARTSPALGATEAYAVEVVHRVGDLRAGADAGAGAAGATPAGAAAGAAAESVAGGDGAETIRARAVVVATDFRPGLALLAGLGVGTAAAGATAALPGEAEWPEPASVTLATLVVDDARLDARPRGSGVLVAEGTPGVTAKALTHSSAKWEWLGASLPAGRHVLRLSYGRRPTPAGTKAAGTTSAGAKAAAEAARPAAAAPRVDRATALRDASALLGVPLRETDVVDFAVTAWNDSLAFATVGHKARVRQTLAAVAEVPGLDVVGAWVSGTGLAATVEHARVTASGLAAELRGDRRLDRED</sequence>
<evidence type="ECO:0000259" key="1">
    <source>
        <dbReference type="Pfam" id="PF01593"/>
    </source>
</evidence>
<dbReference type="PANTHER" id="PTHR42923">
    <property type="entry name" value="PROTOPORPHYRINOGEN OXIDASE"/>
    <property type="match status" value="1"/>
</dbReference>
<organism evidence="2 3">
    <name type="scientific">Herbiconiux oxytropis</name>
    <dbReference type="NCBI Taxonomy" id="2970915"/>
    <lineage>
        <taxon>Bacteria</taxon>
        <taxon>Bacillati</taxon>
        <taxon>Actinomycetota</taxon>
        <taxon>Actinomycetes</taxon>
        <taxon>Micrococcales</taxon>
        <taxon>Microbacteriaceae</taxon>
        <taxon>Herbiconiux</taxon>
    </lineage>
</organism>
<dbReference type="InterPro" id="IPR050464">
    <property type="entry name" value="Zeta_carotene_desat/Oxidored"/>
</dbReference>
<keyword evidence="3" id="KW-1185">Reference proteome</keyword>
<dbReference type="AlphaFoldDB" id="A0AA42BSC3"/>
<dbReference type="Gene3D" id="1.10.3110.10">
    <property type="entry name" value="protoporphyrinogen ix oxidase, domain 3"/>
    <property type="match status" value="1"/>
</dbReference>
<evidence type="ECO:0000313" key="3">
    <source>
        <dbReference type="Proteomes" id="UP001165587"/>
    </source>
</evidence>
<proteinExistence type="predicted"/>
<reference evidence="2" key="1">
    <citation type="submission" date="2022-08" db="EMBL/GenBank/DDBJ databases">
        <authorList>
            <person name="Deng Y."/>
            <person name="Han X.-F."/>
            <person name="Zhang Y.-Q."/>
        </authorList>
    </citation>
    <scope>NUCLEOTIDE SEQUENCE</scope>
    <source>
        <strain evidence="2">CPCC 203407</strain>
    </source>
</reference>
<dbReference type="SUPFAM" id="SSF51905">
    <property type="entry name" value="FAD/NAD(P)-binding domain"/>
    <property type="match status" value="1"/>
</dbReference>
<dbReference type="Gene3D" id="3.50.50.60">
    <property type="entry name" value="FAD/NAD(P)-binding domain"/>
    <property type="match status" value="1"/>
</dbReference>
<dbReference type="InterPro" id="IPR002937">
    <property type="entry name" value="Amino_oxidase"/>
</dbReference>
<dbReference type="Proteomes" id="UP001165587">
    <property type="component" value="Unassembled WGS sequence"/>
</dbReference>
<gene>
    <name evidence="2" type="ORF">N1028_04190</name>
</gene>
<evidence type="ECO:0000313" key="2">
    <source>
        <dbReference type="EMBL" id="MCS5725090.1"/>
    </source>
</evidence>
<dbReference type="InterPro" id="IPR036188">
    <property type="entry name" value="FAD/NAD-bd_sf"/>
</dbReference>
<accession>A0AA42BSC3</accession>
<feature type="domain" description="Amine oxidase" evidence="1">
    <location>
        <begin position="25"/>
        <end position="263"/>
    </location>
</feature>
<dbReference type="SUPFAM" id="SSF54373">
    <property type="entry name" value="FAD-linked reductases, C-terminal domain"/>
    <property type="match status" value="1"/>
</dbReference>
<name>A0AA42BSC3_9MICO</name>